<organism evidence="1 2">
    <name type="scientific">Rhododendron molle</name>
    <name type="common">Chinese azalea</name>
    <name type="synonym">Azalea mollis</name>
    <dbReference type="NCBI Taxonomy" id="49168"/>
    <lineage>
        <taxon>Eukaryota</taxon>
        <taxon>Viridiplantae</taxon>
        <taxon>Streptophyta</taxon>
        <taxon>Embryophyta</taxon>
        <taxon>Tracheophyta</taxon>
        <taxon>Spermatophyta</taxon>
        <taxon>Magnoliopsida</taxon>
        <taxon>eudicotyledons</taxon>
        <taxon>Gunneridae</taxon>
        <taxon>Pentapetalae</taxon>
        <taxon>asterids</taxon>
        <taxon>Ericales</taxon>
        <taxon>Ericaceae</taxon>
        <taxon>Ericoideae</taxon>
        <taxon>Rhodoreae</taxon>
        <taxon>Rhododendron</taxon>
    </lineage>
</organism>
<reference evidence="1" key="1">
    <citation type="submission" date="2022-02" db="EMBL/GenBank/DDBJ databases">
        <title>Plant Genome Project.</title>
        <authorList>
            <person name="Zhang R.-G."/>
        </authorList>
    </citation>
    <scope>NUCLEOTIDE SEQUENCE</scope>
    <source>
        <strain evidence="1">AT1</strain>
    </source>
</reference>
<comment type="caution">
    <text evidence="1">The sequence shown here is derived from an EMBL/GenBank/DDBJ whole genome shotgun (WGS) entry which is preliminary data.</text>
</comment>
<evidence type="ECO:0000313" key="2">
    <source>
        <dbReference type="Proteomes" id="UP001062846"/>
    </source>
</evidence>
<dbReference type="EMBL" id="CM046399">
    <property type="protein sequence ID" value="KAI8527369.1"/>
    <property type="molecule type" value="Genomic_DNA"/>
</dbReference>
<keyword evidence="2" id="KW-1185">Reference proteome</keyword>
<dbReference type="Proteomes" id="UP001062846">
    <property type="component" value="Chromosome 12"/>
</dbReference>
<gene>
    <name evidence="1" type="ORF">RHMOL_Rhmol12G0069700</name>
</gene>
<sequence length="95" mass="10804">MDKNWMTIKNRWSKQYKQGVESFIEFAMANSGAQAEIRCPCIDCLNSKTLGREVVRIHLILKGIFFLQTTGEDGGHARRGVSIRMSADGRRTLEE</sequence>
<proteinExistence type="predicted"/>
<accession>A0ACC0LFC1</accession>
<protein>
    <submittedName>
        <fullName evidence="1">Uncharacterized protein</fullName>
    </submittedName>
</protein>
<name>A0ACC0LFC1_RHOML</name>
<evidence type="ECO:0000313" key="1">
    <source>
        <dbReference type="EMBL" id="KAI8527369.1"/>
    </source>
</evidence>